<dbReference type="InterPro" id="IPR001031">
    <property type="entry name" value="Thioesterase"/>
</dbReference>
<sequence>MPAAVQDASKASDPGLPLTGPQLGIWNAQQFDPESGRYLVGEVLEISGDTPIDVEALAEAIRRTVAEAENMRLRFRDTAAGPRQFVCDESAVLQPVIDLRGAAEPHSLAHEAVALERHQAAQRCRGMVDRRLYNYTLIRLTDSEVWCVQLYHHLIVDGYSAALLSRRVAAHYTALRRGGEPPEATFGAIAELVADEQNYRDSAQFADDQRYWSEQLSPAPSLEGRGSALGGAVERTIRAEAILPVETLERLRTVTERYRITWADGLIACYAAYVQRLLGNSDVVLSMLMMGRVGRIALSTPAMAVNVLPLRLAVHAHETVGELGVRVAETLKEMRRHQRYSGADLARDLSGFGAGELLHGIGMNLKVFDFALDFDGAKGVLRNVAGGPPEDLGLVVTPLPDKSLLLGFECDARTNDPETAYQRVAGLVRVVEAFAELDKVAVGTLELIDRAERDRLLADRSGSAAAAAAELVPAALDRMVAEYTDATVLADGTQRCTGGELGERVYRLARYLRERGVTPGRLVGVALPRTAGLVVALLAVWRAGGTYLPLDPEHPVPRLQTMIDDARPVLVLTDSALAGALDCPVAELDSASVHETLRGYPGTPLTAAEAGEIRGDHPAYVLYTSGSTGTPKGVVIDHAALAQLVAGHRSGIYAETVERAGGRRLTIAHTTSFAFDAALDPLLWLLDGHRIHLYDSEIRRDPAALVAAFGADGVEVVDGTPTLAAALFAHGLAELAPRLLVLGGEACPPDLWQQVQRAGITAINLYGPTEATVDAIGAPVRGADPHIGFPLPGVRAYLLDNGLQAVADGRSGELYLAGTGLAQGYLGRPGVSAQRFVADPFGPPGSRMYRTGDLARWVPGSGYFYSGRADAQVKIRGHRIEIGEVEAALSGLPEVAAAAADIRDIAGRASLIGYIVAAREPRDGATGPGDLGARSRNRLAESLPDAMVPTRIVVLDELPWTVNGKVDRAALPEPAEPTGGREPATSAEGAVAEVVAELLGSDTVDIDDDFFGAGGDSITAIGVCTRLRERGLILAPQDLLTRRSLADLAAAAGTADLAAGSGAEPAPHADTVSIVLPPRSAAELAAAHGPIADVLPLSPLQEGLLFHALRDGAADVYTLTARFELSGPLDPDRLGAAFATVLQRHPNLGAAFQYEQFDQPVQVIPRVPRVAWRVEDLRDRSPAEAAEGALELEQLAGAETFDIAAPPLLRALLIRVSDTAHRLVLTAHHLLADGWSVPIVLREMLALYHGERLPEPGYYGTYLAWLAARDSEASIRHWGQYLGGLCAPSLVGAPGPRSAAVGLDVPLAEETAAALESFGRSNGLTMNTLLQGAWALTLAEQLGRDDVVFGAVVSGRPSELPGVAGMVGLFSNTVPVRMTLDPGRPVAEQFAEFQRTTLELQNQGYLGLATIERATGVGRLFDTLVVYENFPKTGVQGNDSHEVGVAGVTVHSLTHYPVTVTALPGDRFRLMLHHDPGAVDADSAARMAARLGAVLTTLVADPTATAGAVLAGTRHPGTRGRTMADWGPLTPLDPTAPAITVEGATIDHREFGARSNRLARWLVARDIGPETVVVVAMARSADSVIAAHAICRAGGVYLPVDPGQPAERVDTILATAAAPLVLTTSADAFETGRAPVVSIDTLDTAAFADTPLTDADRRAPLRPDNAAYLLFTSGSTGVPKGVTVAHEAIVNTFAWLQEQHRFGVGDTVLYRTPATFDASLLEIFLPLLVGARIVVAKPNGHRDPYYQARLMADERVTAIQMTSSMLTTTAEESDLSGCGALRCVFTGGEPLPPSTARRFRTATGARVNNLYGPTEAAVCITYHPSSDADTVTVPIGRPPGGAGVRVLDDKLLPVPFGTVGELYLTGIQLARGYLHRPEQTARTFVADPAGSGERMYRTGDLVRWGADGELEYVGRTDSQVKLRGQRIELGDIESAIMRRPEVAQVAVILREDNPGDQRLVAYLRTRTGAVLDTDSVRSTVREALPEYMIPAAFVELDEIPMTISDKLDRKALPVPDYPVEVPIVAVAAIVDPTLPAVTGAVLAAMAAVLGVAAIGPDDDFFGAGGHSLTAVRLVGRLRRAGHEVVVDDIFEAPTARALAARIEGTPIDAAPRAAGSPSDAGIDAPSEEIAMLGRRLDHVLELRTRGSAEPLFCVHPVGGTAWQFTPLARRLRADRPLVGLQLPALRGEESGATTIDELAARYLVTIREIQPAGPYHLLGYSLGGNIVHAIAAALTASGEKVAFVGLVDSHPLANLADQAAGALADPSRLAELLPELPEDAPDLAALIRGAAGELLRMVTVSETPSYSGPMALYAADPGGSDDAARVAAQLSGWRGAGARITSRRLPYTHFGIVSEDGWSEVAALLDTEPALRT</sequence>
<evidence type="ECO:0000313" key="5">
    <source>
        <dbReference type="EMBL" id="GGL06772.1"/>
    </source>
</evidence>
<dbReference type="GO" id="GO:0031177">
    <property type="term" value="F:phosphopantetheine binding"/>
    <property type="evidence" value="ECO:0007669"/>
    <property type="project" value="InterPro"/>
</dbReference>
<dbReference type="CDD" id="cd05930">
    <property type="entry name" value="A_NRPS"/>
    <property type="match status" value="2"/>
</dbReference>
<dbReference type="InterPro" id="IPR045851">
    <property type="entry name" value="AMP-bd_C_sf"/>
</dbReference>
<dbReference type="InterPro" id="IPR036736">
    <property type="entry name" value="ACP-like_sf"/>
</dbReference>
<dbReference type="InterPro" id="IPR020802">
    <property type="entry name" value="TesA-like"/>
</dbReference>
<dbReference type="PROSITE" id="PS00012">
    <property type="entry name" value="PHOSPHOPANTETHEINE"/>
    <property type="match status" value="2"/>
</dbReference>
<dbReference type="SUPFAM" id="SSF47336">
    <property type="entry name" value="ACP-like"/>
    <property type="match status" value="2"/>
</dbReference>
<evidence type="ECO:0000256" key="2">
    <source>
        <dbReference type="ARBA" id="ARBA00022450"/>
    </source>
</evidence>
<dbReference type="EMBL" id="BMMH01000003">
    <property type="protein sequence ID" value="GGL06772.1"/>
    <property type="molecule type" value="Genomic_DNA"/>
</dbReference>
<reference evidence="5" key="2">
    <citation type="submission" date="2020-09" db="EMBL/GenBank/DDBJ databases">
        <authorList>
            <person name="Sun Q."/>
            <person name="Zhou Y."/>
        </authorList>
    </citation>
    <scope>NUCLEOTIDE SEQUENCE</scope>
    <source>
        <strain evidence="5">CGMCC 4.3508</strain>
    </source>
</reference>
<comment type="cofactor">
    <cofactor evidence="1">
        <name>pantetheine 4'-phosphate</name>
        <dbReference type="ChEBI" id="CHEBI:47942"/>
    </cofactor>
</comment>
<dbReference type="SUPFAM" id="SSF52777">
    <property type="entry name" value="CoA-dependent acyltransferases"/>
    <property type="match status" value="4"/>
</dbReference>
<dbReference type="RefSeq" id="WP_058855258.1">
    <property type="nucleotide sequence ID" value="NZ_BMMH01000003.1"/>
</dbReference>
<dbReference type="SMART" id="SM00823">
    <property type="entry name" value="PKS_PP"/>
    <property type="match status" value="2"/>
</dbReference>
<dbReference type="FunFam" id="3.30.300.30:FF:000010">
    <property type="entry name" value="Enterobactin synthetase component F"/>
    <property type="match status" value="1"/>
</dbReference>
<dbReference type="Pfam" id="PF00668">
    <property type="entry name" value="Condensation"/>
    <property type="match status" value="2"/>
</dbReference>
<name>A0A917VRF7_9NOCA</name>
<dbReference type="InterPro" id="IPR025110">
    <property type="entry name" value="AMP-bd_C"/>
</dbReference>
<evidence type="ECO:0000256" key="3">
    <source>
        <dbReference type="ARBA" id="ARBA00022553"/>
    </source>
</evidence>
<dbReference type="InterPro" id="IPR010071">
    <property type="entry name" value="AA_adenyl_dom"/>
</dbReference>
<dbReference type="InterPro" id="IPR001242">
    <property type="entry name" value="Condensation_dom"/>
</dbReference>
<dbReference type="FunFam" id="3.40.50.12780:FF:000012">
    <property type="entry name" value="Non-ribosomal peptide synthetase"/>
    <property type="match status" value="1"/>
</dbReference>
<dbReference type="InterPro" id="IPR029058">
    <property type="entry name" value="AB_hydrolase_fold"/>
</dbReference>
<dbReference type="Pfam" id="PF13193">
    <property type="entry name" value="AMP-binding_C"/>
    <property type="match status" value="2"/>
</dbReference>
<dbReference type="InterPro" id="IPR000873">
    <property type="entry name" value="AMP-dep_synth/lig_dom"/>
</dbReference>
<dbReference type="Proteomes" id="UP000638263">
    <property type="component" value="Unassembled WGS sequence"/>
</dbReference>
<dbReference type="Gene3D" id="3.40.50.1820">
    <property type="entry name" value="alpha/beta hydrolase"/>
    <property type="match status" value="1"/>
</dbReference>
<keyword evidence="3" id="KW-0597">Phosphoprotein</keyword>
<dbReference type="PROSITE" id="PS00455">
    <property type="entry name" value="AMP_BINDING"/>
    <property type="match status" value="2"/>
</dbReference>
<feature type="domain" description="Carrier" evidence="4">
    <location>
        <begin position="2032"/>
        <end position="2106"/>
    </location>
</feature>
<protein>
    <recommendedName>
        <fullName evidence="4">Carrier domain-containing protein</fullName>
    </recommendedName>
</protein>
<evidence type="ECO:0000256" key="1">
    <source>
        <dbReference type="ARBA" id="ARBA00001957"/>
    </source>
</evidence>
<dbReference type="Gene3D" id="3.30.559.10">
    <property type="entry name" value="Chloramphenicol acetyltransferase-like domain"/>
    <property type="match status" value="2"/>
</dbReference>
<gene>
    <name evidence="5" type="ORF">GCM10011588_21440</name>
</gene>
<dbReference type="InterPro" id="IPR006162">
    <property type="entry name" value="Ppantetheine_attach_site"/>
</dbReference>
<organism evidence="5 6">
    <name type="scientific">Nocardia jinanensis</name>
    <dbReference type="NCBI Taxonomy" id="382504"/>
    <lineage>
        <taxon>Bacteria</taxon>
        <taxon>Bacillati</taxon>
        <taxon>Actinomycetota</taxon>
        <taxon>Actinomycetes</taxon>
        <taxon>Mycobacteriales</taxon>
        <taxon>Nocardiaceae</taxon>
        <taxon>Nocardia</taxon>
    </lineage>
</organism>
<dbReference type="GO" id="GO:0005737">
    <property type="term" value="C:cytoplasm"/>
    <property type="evidence" value="ECO:0007669"/>
    <property type="project" value="TreeGrafter"/>
</dbReference>
<dbReference type="FunFam" id="3.40.50.980:FF:000001">
    <property type="entry name" value="Non-ribosomal peptide synthetase"/>
    <property type="match status" value="1"/>
</dbReference>
<dbReference type="Gene3D" id="3.30.300.30">
    <property type="match status" value="2"/>
</dbReference>
<dbReference type="GO" id="GO:0003824">
    <property type="term" value="F:catalytic activity"/>
    <property type="evidence" value="ECO:0007669"/>
    <property type="project" value="InterPro"/>
</dbReference>
<dbReference type="NCBIfam" id="TIGR01733">
    <property type="entry name" value="AA-adenyl-dom"/>
    <property type="match status" value="2"/>
</dbReference>
<feature type="domain" description="Carrier" evidence="4">
    <location>
        <begin position="982"/>
        <end position="1056"/>
    </location>
</feature>
<dbReference type="SMART" id="SM00824">
    <property type="entry name" value="PKS_TE"/>
    <property type="match status" value="1"/>
</dbReference>
<dbReference type="PANTHER" id="PTHR45527:SF1">
    <property type="entry name" value="FATTY ACID SYNTHASE"/>
    <property type="match status" value="1"/>
</dbReference>
<evidence type="ECO:0000259" key="4">
    <source>
        <dbReference type="PROSITE" id="PS50075"/>
    </source>
</evidence>
<evidence type="ECO:0000313" key="6">
    <source>
        <dbReference type="Proteomes" id="UP000638263"/>
    </source>
</evidence>
<dbReference type="GO" id="GO:0008610">
    <property type="term" value="P:lipid biosynthetic process"/>
    <property type="evidence" value="ECO:0007669"/>
    <property type="project" value="UniProtKB-ARBA"/>
</dbReference>
<comment type="caution">
    <text evidence="5">The sequence shown here is derived from an EMBL/GenBank/DDBJ whole genome shotgun (WGS) entry which is preliminary data.</text>
</comment>
<dbReference type="CDD" id="cd19543">
    <property type="entry name" value="DCL_NRPS"/>
    <property type="match status" value="1"/>
</dbReference>
<keyword evidence="6" id="KW-1185">Reference proteome</keyword>
<dbReference type="Pfam" id="PF00975">
    <property type="entry name" value="Thioesterase"/>
    <property type="match status" value="1"/>
</dbReference>
<dbReference type="GO" id="GO:0044550">
    <property type="term" value="P:secondary metabolite biosynthetic process"/>
    <property type="evidence" value="ECO:0007669"/>
    <property type="project" value="UniProtKB-ARBA"/>
</dbReference>
<dbReference type="Gene3D" id="2.30.38.10">
    <property type="entry name" value="Luciferase, Domain 3"/>
    <property type="match status" value="2"/>
</dbReference>
<dbReference type="PANTHER" id="PTHR45527">
    <property type="entry name" value="NONRIBOSOMAL PEPTIDE SYNTHETASE"/>
    <property type="match status" value="1"/>
</dbReference>
<dbReference type="Gene3D" id="3.30.559.30">
    <property type="entry name" value="Nonribosomal peptide synthetase, condensation domain"/>
    <property type="match status" value="2"/>
</dbReference>
<keyword evidence="2" id="KW-0596">Phosphopantetheine</keyword>
<dbReference type="Gene3D" id="3.40.50.980">
    <property type="match status" value="4"/>
</dbReference>
<proteinExistence type="predicted"/>
<reference evidence="5" key="1">
    <citation type="journal article" date="2014" name="Int. J. Syst. Evol. Microbiol.">
        <title>Complete genome sequence of Corynebacterium casei LMG S-19264T (=DSM 44701T), isolated from a smear-ripened cheese.</title>
        <authorList>
            <consortium name="US DOE Joint Genome Institute (JGI-PGF)"/>
            <person name="Walter F."/>
            <person name="Albersmeier A."/>
            <person name="Kalinowski J."/>
            <person name="Ruckert C."/>
        </authorList>
    </citation>
    <scope>NUCLEOTIDE SEQUENCE</scope>
    <source>
        <strain evidence="5">CGMCC 4.3508</strain>
    </source>
</reference>
<dbReference type="Gene3D" id="1.10.1200.10">
    <property type="entry name" value="ACP-like"/>
    <property type="match status" value="1"/>
</dbReference>
<dbReference type="Pfam" id="PF00501">
    <property type="entry name" value="AMP-binding"/>
    <property type="match status" value="2"/>
</dbReference>
<dbReference type="PROSITE" id="PS50075">
    <property type="entry name" value="CARRIER"/>
    <property type="match status" value="2"/>
</dbReference>
<dbReference type="GO" id="GO:0043041">
    <property type="term" value="P:amino acid activation for nonribosomal peptide biosynthetic process"/>
    <property type="evidence" value="ECO:0007669"/>
    <property type="project" value="TreeGrafter"/>
</dbReference>
<dbReference type="InterPro" id="IPR023213">
    <property type="entry name" value="CAT-like_dom_sf"/>
</dbReference>
<dbReference type="SUPFAM" id="SSF56801">
    <property type="entry name" value="Acetyl-CoA synthetase-like"/>
    <property type="match status" value="2"/>
</dbReference>
<dbReference type="Pfam" id="PF00550">
    <property type="entry name" value="PP-binding"/>
    <property type="match status" value="2"/>
</dbReference>
<accession>A0A917VRF7</accession>
<dbReference type="InterPro" id="IPR020845">
    <property type="entry name" value="AMP-binding_CS"/>
</dbReference>
<dbReference type="InterPro" id="IPR009081">
    <property type="entry name" value="PP-bd_ACP"/>
</dbReference>
<dbReference type="SUPFAM" id="SSF53474">
    <property type="entry name" value="alpha/beta-Hydrolases"/>
    <property type="match status" value="1"/>
</dbReference>
<dbReference type="InterPro" id="IPR020806">
    <property type="entry name" value="PKS_PP-bd"/>
</dbReference>